<proteinExistence type="predicted"/>
<protein>
    <submittedName>
        <fullName evidence="1">Uncharacterized protein</fullName>
    </submittedName>
</protein>
<name>V5EMM7_PHOLE</name>
<dbReference type="RefSeq" id="WP_023931147.1">
    <property type="nucleotide sequence ID" value="NZ_DF196808.1"/>
</dbReference>
<accession>V5EMM7</accession>
<reference evidence="2" key="1">
    <citation type="submission" date="2012-12" db="EMBL/GenBank/DDBJ databases">
        <title>Genome Sequence of Photobacterium leiognathi lrivu.4.1.</title>
        <authorList>
            <person name="Urbanczyk H."/>
            <person name="Ogura Y."/>
            <person name="Hayashi T."/>
            <person name="Dunlap P.V."/>
        </authorList>
    </citation>
    <scope>NUCLEOTIDE SEQUENCE [LARGE SCALE GENOMIC DNA]</scope>
    <source>
        <strain evidence="2">lrivu.4.1</strain>
    </source>
</reference>
<dbReference type="Proteomes" id="UP000030675">
    <property type="component" value="Unassembled WGS sequence"/>
</dbReference>
<gene>
    <name evidence="1" type="ORF">PLEI_0230</name>
</gene>
<dbReference type="HOGENOM" id="CLU_2618943_0_0_6"/>
<dbReference type="EMBL" id="DF196808">
    <property type="protein sequence ID" value="GAD28589.1"/>
    <property type="molecule type" value="Genomic_DNA"/>
</dbReference>
<organism evidence="1 2">
    <name type="scientific">Photobacterium leiognathi lrivu.4.1</name>
    <dbReference type="NCBI Taxonomy" id="1248232"/>
    <lineage>
        <taxon>Bacteria</taxon>
        <taxon>Pseudomonadati</taxon>
        <taxon>Pseudomonadota</taxon>
        <taxon>Gammaproteobacteria</taxon>
        <taxon>Vibrionales</taxon>
        <taxon>Vibrionaceae</taxon>
        <taxon>Photobacterium</taxon>
    </lineage>
</organism>
<evidence type="ECO:0000313" key="1">
    <source>
        <dbReference type="EMBL" id="GAD28589.1"/>
    </source>
</evidence>
<evidence type="ECO:0000313" key="2">
    <source>
        <dbReference type="Proteomes" id="UP000030675"/>
    </source>
</evidence>
<dbReference type="AlphaFoldDB" id="V5EMM7"/>
<sequence length="78" mass="8890">MNYEIKKQLDVLVKLCAQQGVNITGVIESKDMVTRFGNNSISENTQIELLLELSKEKPLSADENLYTYSNPQVLKTYH</sequence>